<dbReference type="InterPro" id="IPR023210">
    <property type="entry name" value="NADP_OxRdtase_dom"/>
</dbReference>
<evidence type="ECO:0000313" key="5">
    <source>
        <dbReference type="EMBL" id="ADN05986.1"/>
    </source>
</evidence>
<dbReference type="EMBL" id="HQ191476">
    <property type="protein sequence ID" value="ADN05986.1"/>
    <property type="molecule type" value="Genomic_DNA"/>
</dbReference>
<reference evidence="5" key="1">
    <citation type="journal article" date="2012" name="ISME J.">
        <title>Biogeography and phylogenetic diversity of a cluster of exclusively marine myxobacteria.</title>
        <authorList>
            <person name="Brinkhoff T."/>
            <person name="Fischer D."/>
            <person name="Vollmers J."/>
            <person name="Voget S."/>
            <person name="Beardsley C."/>
            <person name="Thole S."/>
            <person name="Mussmann M."/>
            <person name="Kunze B."/>
            <person name="Wagner-Dobler I."/>
            <person name="Daniel R."/>
            <person name="Simon M."/>
        </authorList>
    </citation>
    <scope>NUCLEOTIDE SEQUENCE</scope>
</reference>
<sequence length="318" mass="35682">MEYRRLGNTGLKLSVLSFGSWVTFHQQLGNDTALACMRAAREAGVNFFDNAEVYAGGKSETIMGQVVDELGWPRESFVISTKLYWGLSEGPNTKNTLNRKYLMHGIDGSLERLGLDFVDLLFCHRPDPDTPVEETVWAMSDIIASGKAHYWGTSEWAPEAIEEAYEIAERYGLRKPVMEQPQYNLLWRDRVEKEYAPLYEKHGMGTTVWSPLASGALTGKYLGGIPDESRAALPGYEWLREYIVTPANEGKIRRVLEVAEELRCTPAQLAIAWCAKNPRVSTVITGASRVEQVYENMGALEVIPRLTDEVIARLEGQT</sequence>
<dbReference type="GO" id="GO:0016491">
    <property type="term" value="F:oxidoreductase activity"/>
    <property type="evidence" value="ECO:0007669"/>
    <property type="project" value="UniProtKB-KW"/>
</dbReference>
<evidence type="ECO:0000256" key="2">
    <source>
        <dbReference type="ARBA" id="ARBA00022857"/>
    </source>
</evidence>
<organism evidence="5">
    <name type="scientific">uncultured Myxococcales bacterium</name>
    <dbReference type="NCBI Taxonomy" id="253830"/>
    <lineage>
        <taxon>Bacteria</taxon>
        <taxon>Pseudomonadati</taxon>
        <taxon>Myxococcota</taxon>
        <taxon>Myxococcia</taxon>
        <taxon>Myxococcales</taxon>
        <taxon>environmental samples</taxon>
    </lineage>
</organism>
<evidence type="ECO:0000256" key="3">
    <source>
        <dbReference type="ARBA" id="ARBA00023002"/>
    </source>
</evidence>
<dbReference type="InterPro" id="IPR005399">
    <property type="entry name" value="K_chnl_volt-dep_bsu_KCNAB-rel"/>
</dbReference>
<dbReference type="PRINTS" id="PR01577">
    <property type="entry name" value="KCNABCHANNEL"/>
</dbReference>
<evidence type="ECO:0000259" key="4">
    <source>
        <dbReference type="Pfam" id="PF00248"/>
    </source>
</evidence>
<feature type="domain" description="NADP-dependent oxidoreductase" evidence="4">
    <location>
        <begin position="16"/>
        <end position="315"/>
    </location>
</feature>
<comment type="similarity">
    <text evidence="1">Belongs to the shaker potassium channel beta subunit family.</text>
</comment>
<dbReference type="Pfam" id="PF00248">
    <property type="entry name" value="Aldo_ket_red"/>
    <property type="match status" value="1"/>
</dbReference>
<accession>G3D5H8</accession>
<evidence type="ECO:0000256" key="1">
    <source>
        <dbReference type="ARBA" id="ARBA00006515"/>
    </source>
</evidence>
<proteinExistence type="inferred from homology"/>
<dbReference type="PANTHER" id="PTHR43150:SF2">
    <property type="entry name" value="HYPERKINETIC, ISOFORM M"/>
    <property type="match status" value="1"/>
</dbReference>
<dbReference type="SUPFAM" id="SSF51430">
    <property type="entry name" value="NAD(P)-linked oxidoreductase"/>
    <property type="match status" value="1"/>
</dbReference>
<dbReference type="CDD" id="cd19143">
    <property type="entry name" value="AKR_AKR6C1_2"/>
    <property type="match status" value="1"/>
</dbReference>
<gene>
    <name evidence="5" type="ORF">MMCf2_090</name>
</gene>
<dbReference type="AlphaFoldDB" id="G3D5H8"/>
<name>G3D5H8_9BACT</name>
<keyword evidence="2" id="KW-0521">NADP</keyword>
<keyword evidence="3" id="KW-0560">Oxidoreductase</keyword>
<dbReference type="InterPro" id="IPR036812">
    <property type="entry name" value="NAD(P)_OxRdtase_dom_sf"/>
</dbReference>
<protein>
    <submittedName>
        <fullName evidence="5">Putative aldo/keto reductase</fullName>
    </submittedName>
</protein>
<dbReference type="Gene3D" id="3.20.20.100">
    <property type="entry name" value="NADP-dependent oxidoreductase domain"/>
    <property type="match status" value="1"/>
</dbReference>
<dbReference type="PANTHER" id="PTHR43150">
    <property type="entry name" value="HYPERKINETIC, ISOFORM M"/>
    <property type="match status" value="1"/>
</dbReference>